<gene>
    <name evidence="2" type="ORF">C8N44_10496</name>
</gene>
<dbReference type="AlphaFoldDB" id="A0A2T6B3T3"/>
<evidence type="ECO:0000259" key="1">
    <source>
        <dbReference type="PROSITE" id="PS51352"/>
    </source>
</evidence>
<dbReference type="PROSITE" id="PS51352">
    <property type="entry name" value="THIOREDOXIN_2"/>
    <property type="match status" value="1"/>
</dbReference>
<accession>A0A2T6B3T3</accession>
<evidence type="ECO:0000313" key="3">
    <source>
        <dbReference type="Proteomes" id="UP000244069"/>
    </source>
</evidence>
<organism evidence="2 3">
    <name type="scientific">Allosediminivita pacifica</name>
    <dbReference type="NCBI Taxonomy" id="1267769"/>
    <lineage>
        <taxon>Bacteria</taxon>
        <taxon>Pseudomonadati</taxon>
        <taxon>Pseudomonadota</taxon>
        <taxon>Alphaproteobacteria</taxon>
        <taxon>Rhodobacterales</taxon>
        <taxon>Paracoccaceae</taxon>
        <taxon>Allosediminivita</taxon>
    </lineage>
</organism>
<name>A0A2T6B3T3_9RHOB</name>
<reference evidence="2 3" key="1">
    <citation type="submission" date="2018-04" db="EMBL/GenBank/DDBJ databases">
        <title>Genomic Encyclopedia of Archaeal and Bacterial Type Strains, Phase II (KMG-II): from individual species to whole genera.</title>
        <authorList>
            <person name="Goeker M."/>
        </authorList>
    </citation>
    <scope>NUCLEOTIDE SEQUENCE [LARGE SCALE GENOMIC DNA]</scope>
    <source>
        <strain evidence="2 3">DSM 29329</strain>
    </source>
</reference>
<dbReference type="GO" id="GO:0016209">
    <property type="term" value="F:antioxidant activity"/>
    <property type="evidence" value="ECO:0007669"/>
    <property type="project" value="InterPro"/>
</dbReference>
<dbReference type="GO" id="GO:0016491">
    <property type="term" value="F:oxidoreductase activity"/>
    <property type="evidence" value="ECO:0007669"/>
    <property type="project" value="InterPro"/>
</dbReference>
<dbReference type="InterPro" id="IPR000866">
    <property type="entry name" value="AhpC/TSA"/>
</dbReference>
<evidence type="ECO:0000313" key="2">
    <source>
        <dbReference type="EMBL" id="PTX50740.1"/>
    </source>
</evidence>
<feature type="domain" description="Thioredoxin" evidence="1">
    <location>
        <begin position="2"/>
        <end position="161"/>
    </location>
</feature>
<proteinExistence type="predicted"/>
<dbReference type="EMBL" id="QBKN01000004">
    <property type="protein sequence ID" value="PTX50740.1"/>
    <property type="molecule type" value="Genomic_DNA"/>
</dbReference>
<dbReference type="InterPro" id="IPR036249">
    <property type="entry name" value="Thioredoxin-like_sf"/>
</dbReference>
<protein>
    <submittedName>
        <fullName evidence="2">Peroxiredoxin</fullName>
    </submittedName>
</protein>
<dbReference type="Gene3D" id="3.40.30.10">
    <property type="entry name" value="Glutaredoxin"/>
    <property type="match status" value="1"/>
</dbReference>
<dbReference type="Pfam" id="PF00578">
    <property type="entry name" value="AhpC-TSA"/>
    <property type="match status" value="1"/>
</dbReference>
<comment type="caution">
    <text evidence="2">The sequence shown here is derived from an EMBL/GenBank/DDBJ whole genome shotgun (WGS) entry which is preliminary data.</text>
</comment>
<sequence length="196" mass="21334">MLTPRQPVPALNVSTLDGNGFDLRRDMGENGALIVFYRGLHCPLCQKQLQEIEDHADRATELGLSVVLVSGDGMTRAKEMAGATGVHKTPMGYDLTMTEAREWGLWISTAREGSDEPQLFNEPGIFHVLPDGTLYSAWVQSHPFARPAFGDILGMVKFRIDNAYPARGDYTGPLAEHDGGLMIEAQDGPAAEAYGT</sequence>
<dbReference type="SUPFAM" id="SSF52833">
    <property type="entry name" value="Thioredoxin-like"/>
    <property type="match status" value="1"/>
</dbReference>
<keyword evidence="3" id="KW-1185">Reference proteome</keyword>
<dbReference type="OrthoDB" id="9809746at2"/>
<dbReference type="Proteomes" id="UP000244069">
    <property type="component" value="Unassembled WGS sequence"/>
</dbReference>
<dbReference type="InterPro" id="IPR013766">
    <property type="entry name" value="Thioredoxin_domain"/>
</dbReference>
<dbReference type="RefSeq" id="WP_107974950.1">
    <property type="nucleotide sequence ID" value="NZ_BMEZ01000004.1"/>
</dbReference>